<name>A0A1M2V5H6_TRAPU</name>
<accession>A0A1M2V5H6</accession>
<keyword evidence="3" id="KW-1185">Reference proteome</keyword>
<protein>
    <submittedName>
        <fullName evidence="2">Uncharacterized protein</fullName>
    </submittedName>
</protein>
<dbReference type="Proteomes" id="UP000184267">
    <property type="component" value="Unassembled WGS sequence"/>
</dbReference>
<proteinExistence type="predicted"/>
<evidence type="ECO:0000313" key="3">
    <source>
        <dbReference type="Proteomes" id="UP000184267"/>
    </source>
</evidence>
<dbReference type="EMBL" id="MNAD01001649">
    <property type="protein sequence ID" value="OJT02814.1"/>
    <property type="molecule type" value="Genomic_DNA"/>
</dbReference>
<reference evidence="2 3" key="1">
    <citation type="submission" date="2016-10" db="EMBL/GenBank/DDBJ databases">
        <title>Genome sequence of the basidiomycete white-rot fungus Trametes pubescens.</title>
        <authorList>
            <person name="Makela M.R."/>
            <person name="Granchi Z."/>
            <person name="Peng M."/>
            <person name="De Vries R.P."/>
            <person name="Grigoriev I."/>
            <person name="Riley R."/>
            <person name="Hilden K."/>
        </authorList>
    </citation>
    <scope>NUCLEOTIDE SEQUENCE [LARGE SCALE GENOMIC DNA]</scope>
    <source>
        <strain evidence="2 3">FBCC735</strain>
    </source>
</reference>
<organism evidence="2 3">
    <name type="scientific">Trametes pubescens</name>
    <name type="common">White-rot fungus</name>
    <dbReference type="NCBI Taxonomy" id="154538"/>
    <lineage>
        <taxon>Eukaryota</taxon>
        <taxon>Fungi</taxon>
        <taxon>Dikarya</taxon>
        <taxon>Basidiomycota</taxon>
        <taxon>Agaricomycotina</taxon>
        <taxon>Agaricomycetes</taxon>
        <taxon>Polyporales</taxon>
        <taxon>Polyporaceae</taxon>
        <taxon>Trametes</taxon>
    </lineage>
</organism>
<dbReference type="AlphaFoldDB" id="A0A1M2V5H6"/>
<evidence type="ECO:0000313" key="2">
    <source>
        <dbReference type="EMBL" id="OJT02814.1"/>
    </source>
</evidence>
<evidence type="ECO:0000256" key="1">
    <source>
        <dbReference type="SAM" id="MobiDB-lite"/>
    </source>
</evidence>
<gene>
    <name evidence="2" type="ORF">TRAPUB_6670</name>
</gene>
<feature type="region of interest" description="Disordered" evidence="1">
    <location>
        <begin position="1"/>
        <end position="22"/>
    </location>
</feature>
<comment type="caution">
    <text evidence="2">The sequence shown here is derived from an EMBL/GenBank/DDBJ whole genome shotgun (WGS) entry which is preliminary data.</text>
</comment>
<sequence length="65" mass="6875">MRENTKRARKAGISRDTSAAENTVSWASHAGILRTVPQVLDGVDGRCLQPGPSENAPASGDVLEE</sequence>